<dbReference type="Pfam" id="PF18052">
    <property type="entry name" value="Rx_N"/>
    <property type="match status" value="1"/>
</dbReference>
<dbReference type="InterPro" id="IPR036388">
    <property type="entry name" value="WH-like_DNA-bd_sf"/>
</dbReference>
<dbReference type="PANTHER" id="PTHR23155:SF1229">
    <property type="entry name" value="OS11G0550500 PROTEIN"/>
    <property type="match status" value="1"/>
</dbReference>
<sequence>MDVVTGALNSLLSKLGYLLTGEYPLQASVKDDIEFLKSELKSMEAALLKMSEAAPIDEPPDAQDKLWAREVRDLSYDVEDCIDNFTVRADLKAEKDLRGLRSFVNRGLELLKRAKFRHDIGAQIKHIKRRVNEVSERRVRYKVSSVASRSLGPTVNSLRLSALYKRATELIGTEEKSNNVIKRLMGGASESQLTVISIVGFGGLGKTTLAKMVYEKLIGRFDCGAFVCISLNPIMDKVFKTLLYQLDGDRYKNINGETWDEAQLIGELRSFLQYKRYFIVIDDIWNSSLWETIRHALIEHDNGSKIISTTRILEVAKKAGDVYQLEPLSLVDSEKLFYQRIFGTEHTCPPNHLAKISENILKKCGGIPLAIITIASMLANNRGKVVNTNEYWLKVYKSIGSGLEDNLDVKNMRRILLVSYYDLPPYLKTCVLYLSLYPEDFEISTEALISKWIGEEFVPKEMGKAVYEAGKGYVDELVNRSMIQPEDIDPDGTVISFRVHDMFLDLVNFLSNEEEFITTLYGQPLKFLPNKIRRLSLQTCTEEYGKLLSAMSLSHVRSLTVSEQAFHLLPSLSSFPFLRVLDLNGCGLVHNNYFKDICSLFHLRYLGLRRTSVTVIPEEIGNVKFLQVLDMSNTQIDELPSTFVRLQQLVYLHIDCLNRIPNGFGKNLKSLQEFVGDIFVGSPTMLHDLDGLAELRRVTFSFDKWDESYHKHFLRCLSTMISLEYLEIHGCNLDFGSQSDRLSLGCQQLRNIQIWDTAICSVPRWASSLSALSILCISLQTLREEDLQVLGSIPSLSHLELWVMETTQGRDKRLTTSNDCSFLCLENFKIWKAELAFAPGSMQMLHNLELSFGVGEALDQFGDFDFGLENLASLVDVSVEMNTVDTEPYEVSAAEAAIQNAVAMNPNKPKLTLEKLYREKHD</sequence>
<evidence type="ECO:0000259" key="8">
    <source>
        <dbReference type="Pfam" id="PF00931"/>
    </source>
</evidence>
<dbReference type="InterPro" id="IPR055414">
    <property type="entry name" value="LRR_R13L4/SHOC2-like"/>
</dbReference>
<feature type="coiled-coil region" evidence="7">
    <location>
        <begin position="26"/>
        <end position="53"/>
    </location>
</feature>
<dbReference type="Gene3D" id="1.10.10.10">
    <property type="entry name" value="Winged helix-like DNA-binding domain superfamily/Winged helix DNA-binding domain"/>
    <property type="match status" value="1"/>
</dbReference>
<reference evidence="12" key="1">
    <citation type="submission" date="2024-10" db="EMBL/GenBank/DDBJ databases">
        <authorList>
            <person name="Ryan C."/>
        </authorList>
    </citation>
    <scope>NUCLEOTIDE SEQUENCE [LARGE SCALE GENOMIC DNA]</scope>
</reference>
<dbReference type="CDD" id="cd14798">
    <property type="entry name" value="RX-CC_like"/>
    <property type="match status" value="1"/>
</dbReference>
<gene>
    <name evidence="12" type="ORF">URODEC1_LOCUS58876</name>
</gene>
<comment type="similarity">
    <text evidence="1">Belongs to the disease resistance NB-LRR family.</text>
</comment>
<dbReference type="Gene3D" id="3.40.50.300">
    <property type="entry name" value="P-loop containing nucleotide triphosphate hydrolases"/>
    <property type="match status" value="1"/>
</dbReference>
<dbReference type="InterPro" id="IPR038005">
    <property type="entry name" value="RX-like_CC"/>
</dbReference>
<dbReference type="InterPro" id="IPR058922">
    <property type="entry name" value="WHD_DRP"/>
</dbReference>
<keyword evidence="2" id="KW-0433">Leucine-rich repeat</keyword>
<dbReference type="SUPFAM" id="SSF52058">
    <property type="entry name" value="L domain-like"/>
    <property type="match status" value="1"/>
</dbReference>
<dbReference type="FunFam" id="3.40.50.300:FF:001091">
    <property type="entry name" value="Probable disease resistance protein At1g61300"/>
    <property type="match status" value="1"/>
</dbReference>
<dbReference type="AlphaFoldDB" id="A0ABC9AUD9"/>
<feature type="domain" description="Disease resistance N-terminal" evidence="9">
    <location>
        <begin position="7"/>
        <end position="94"/>
    </location>
</feature>
<evidence type="ECO:0000256" key="4">
    <source>
        <dbReference type="ARBA" id="ARBA00022741"/>
    </source>
</evidence>
<accession>A0ABC9AUD9</accession>
<keyword evidence="3" id="KW-0677">Repeat</keyword>
<evidence type="ECO:0000256" key="1">
    <source>
        <dbReference type="ARBA" id="ARBA00008894"/>
    </source>
</evidence>
<keyword evidence="6 7" id="KW-0175">Coiled coil</keyword>
<dbReference type="GO" id="GO:0009626">
    <property type="term" value="P:plant-type hypersensitive response"/>
    <property type="evidence" value="ECO:0007669"/>
    <property type="project" value="UniProtKB-ARBA"/>
</dbReference>
<dbReference type="InterPro" id="IPR042197">
    <property type="entry name" value="Apaf_helical"/>
</dbReference>
<dbReference type="GO" id="GO:0000166">
    <property type="term" value="F:nucleotide binding"/>
    <property type="evidence" value="ECO:0007669"/>
    <property type="project" value="UniProtKB-KW"/>
</dbReference>
<evidence type="ECO:0000259" key="9">
    <source>
        <dbReference type="Pfam" id="PF18052"/>
    </source>
</evidence>
<dbReference type="Gene3D" id="1.20.5.4130">
    <property type="match status" value="1"/>
</dbReference>
<dbReference type="InterPro" id="IPR027417">
    <property type="entry name" value="P-loop_NTPase"/>
</dbReference>
<dbReference type="GO" id="GO:0042742">
    <property type="term" value="P:defense response to bacterium"/>
    <property type="evidence" value="ECO:0007669"/>
    <property type="project" value="UniProtKB-ARBA"/>
</dbReference>
<evidence type="ECO:0000256" key="7">
    <source>
        <dbReference type="SAM" id="Coils"/>
    </source>
</evidence>
<proteinExistence type="inferred from homology"/>
<organism evidence="12 13">
    <name type="scientific">Urochloa decumbens</name>
    <dbReference type="NCBI Taxonomy" id="240449"/>
    <lineage>
        <taxon>Eukaryota</taxon>
        <taxon>Viridiplantae</taxon>
        <taxon>Streptophyta</taxon>
        <taxon>Embryophyta</taxon>
        <taxon>Tracheophyta</taxon>
        <taxon>Spermatophyta</taxon>
        <taxon>Magnoliopsida</taxon>
        <taxon>Liliopsida</taxon>
        <taxon>Poales</taxon>
        <taxon>Poaceae</taxon>
        <taxon>PACMAD clade</taxon>
        <taxon>Panicoideae</taxon>
        <taxon>Panicodae</taxon>
        <taxon>Paniceae</taxon>
        <taxon>Melinidinae</taxon>
        <taxon>Urochloa</taxon>
    </lineage>
</organism>
<dbReference type="PRINTS" id="PR00364">
    <property type="entry name" value="DISEASERSIST"/>
</dbReference>
<evidence type="ECO:0000256" key="6">
    <source>
        <dbReference type="ARBA" id="ARBA00023054"/>
    </source>
</evidence>
<feature type="domain" description="Disease resistance protein winged helix" evidence="10">
    <location>
        <begin position="436"/>
        <end position="507"/>
    </location>
</feature>
<evidence type="ECO:0000259" key="11">
    <source>
        <dbReference type="Pfam" id="PF23598"/>
    </source>
</evidence>
<keyword evidence="4" id="KW-0547">Nucleotide-binding</keyword>
<dbReference type="InterPro" id="IPR044974">
    <property type="entry name" value="Disease_R_plants"/>
</dbReference>
<dbReference type="Gene3D" id="3.80.10.10">
    <property type="entry name" value="Ribonuclease Inhibitor"/>
    <property type="match status" value="1"/>
</dbReference>
<dbReference type="SUPFAM" id="SSF52540">
    <property type="entry name" value="P-loop containing nucleoside triphosphate hydrolases"/>
    <property type="match status" value="1"/>
</dbReference>
<dbReference type="PANTHER" id="PTHR23155">
    <property type="entry name" value="DISEASE RESISTANCE PROTEIN RP"/>
    <property type="match status" value="1"/>
</dbReference>
<evidence type="ECO:0000259" key="10">
    <source>
        <dbReference type="Pfam" id="PF23559"/>
    </source>
</evidence>
<feature type="domain" description="NB-ARC" evidence="8">
    <location>
        <begin position="174"/>
        <end position="332"/>
    </location>
</feature>
<protein>
    <submittedName>
        <fullName evidence="12">Uncharacterized protein</fullName>
    </submittedName>
</protein>
<dbReference type="GO" id="GO:0002758">
    <property type="term" value="P:innate immune response-activating signaling pathway"/>
    <property type="evidence" value="ECO:0007669"/>
    <property type="project" value="UniProtKB-ARBA"/>
</dbReference>
<dbReference type="Pfam" id="PF00931">
    <property type="entry name" value="NB-ARC"/>
    <property type="match status" value="1"/>
</dbReference>
<name>A0ABC9AUD9_9POAL</name>
<dbReference type="EMBL" id="OZ075133">
    <property type="protein sequence ID" value="CAL4987580.1"/>
    <property type="molecule type" value="Genomic_DNA"/>
</dbReference>
<dbReference type="InterPro" id="IPR032675">
    <property type="entry name" value="LRR_dom_sf"/>
</dbReference>
<dbReference type="FunFam" id="1.10.10.10:FF:000322">
    <property type="entry name" value="Probable disease resistance protein At1g63360"/>
    <property type="match status" value="1"/>
</dbReference>
<evidence type="ECO:0000256" key="5">
    <source>
        <dbReference type="ARBA" id="ARBA00022821"/>
    </source>
</evidence>
<keyword evidence="13" id="KW-1185">Reference proteome</keyword>
<evidence type="ECO:0000256" key="3">
    <source>
        <dbReference type="ARBA" id="ARBA00022737"/>
    </source>
</evidence>
<keyword evidence="5" id="KW-0611">Plant defense</keyword>
<dbReference type="InterPro" id="IPR041118">
    <property type="entry name" value="Rx_N"/>
</dbReference>
<dbReference type="InterPro" id="IPR002182">
    <property type="entry name" value="NB-ARC"/>
</dbReference>
<dbReference type="Proteomes" id="UP001497457">
    <property type="component" value="Chromosome 23rd"/>
</dbReference>
<evidence type="ECO:0000313" key="13">
    <source>
        <dbReference type="Proteomes" id="UP001497457"/>
    </source>
</evidence>
<dbReference type="Pfam" id="PF23559">
    <property type="entry name" value="WHD_DRP"/>
    <property type="match status" value="1"/>
</dbReference>
<feature type="domain" description="Disease resistance R13L4/SHOC-2-like LRR" evidence="11">
    <location>
        <begin position="555"/>
        <end position="911"/>
    </location>
</feature>
<dbReference type="Pfam" id="PF23598">
    <property type="entry name" value="LRR_14"/>
    <property type="match status" value="1"/>
</dbReference>
<dbReference type="Gene3D" id="1.10.8.430">
    <property type="entry name" value="Helical domain of apoptotic protease-activating factors"/>
    <property type="match status" value="1"/>
</dbReference>
<evidence type="ECO:0000256" key="2">
    <source>
        <dbReference type="ARBA" id="ARBA00022614"/>
    </source>
</evidence>
<evidence type="ECO:0000313" key="12">
    <source>
        <dbReference type="EMBL" id="CAL4987580.1"/>
    </source>
</evidence>